<organism evidence="1 2">
    <name type="scientific">Oesophagostomum dentatum</name>
    <name type="common">Nodular worm</name>
    <dbReference type="NCBI Taxonomy" id="61180"/>
    <lineage>
        <taxon>Eukaryota</taxon>
        <taxon>Metazoa</taxon>
        <taxon>Ecdysozoa</taxon>
        <taxon>Nematoda</taxon>
        <taxon>Chromadorea</taxon>
        <taxon>Rhabditida</taxon>
        <taxon>Rhabditina</taxon>
        <taxon>Rhabditomorpha</taxon>
        <taxon>Strongyloidea</taxon>
        <taxon>Strongylidae</taxon>
        <taxon>Oesophagostomum</taxon>
    </lineage>
</organism>
<dbReference type="OrthoDB" id="1394818at2759"/>
<reference evidence="1 2" key="1">
    <citation type="submission" date="2014-03" db="EMBL/GenBank/DDBJ databases">
        <title>Draft genome of the hookworm Oesophagostomum dentatum.</title>
        <authorList>
            <person name="Mitreva M."/>
        </authorList>
    </citation>
    <scope>NUCLEOTIDE SEQUENCE [LARGE SCALE GENOMIC DNA]</scope>
    <source>
        <strain evidence="1 2">OD-Hann</strain>
    </source>
</reference>
<dbReference type="Gene3D" id="3.80.10.10">
    <property type="entry name" value="Ribonuclease Inhibitor"/>
    <property type="match status" value="1"/>
</dbReference>
<dbReference type="SUPFAM" id="SSF52058">
    <property type="entry name" value="L domain-like"/>
    <property type="match status" value="1"/>
</dbReference>
<sequence length="63" mass="6878">MAEISLKELKDLADDNEIDLSARGLTTVPKALPQVPRLTSIDLGSNKITILPTSLCTMTRLVR</sequence>
<evidence type="ECO:0000313" key="1">
    <source>
        <dbReference type="EMBL" id="KHJ79095.1"/>
    </source>
</evidence>
<dbReference type="AlphaFoldDB" id="A0A0B1S7B2"/>
<accession>A0A0B1S7B2</accession>
<gene>
    <name evidence="1" type="ORF">OESDEN_21268</name>
</gene>
<dbReference type="InterPro" id="IPR032675">
    <property type="entry name" value="LRR_dom_sf"/>
</dbReference>
<keyword evidence="2" id="KW-1185">Reference proteome</keyword>
<dbReference type="Proteomes" id="UP000053660">
    <property type="component" value="Unassembled WGS sequence"/>
</dbReference>
<dbReference type="EMBL" id="KN607003">
    <property type="protein sequence ID" value="KHJ79095.1"/>
    <property type="molecule type" value="Genomic_DNA"/>
</dbReference>
<evidence type="ECO:0000313" key="2">
    <source>
        <dbReference type="Proteomes" id="UP000053660"/>
    </source>
</evidence>
<protein>
    <recommendedName>
        <fullName evidence="3">Leucine Rich repeat-containing domain protein</fullName>
    </recommendedName>
</protein>
<proteinExistence type="predicted"/>
<name>A0A0B1S7B2_OESDE</name>
<evidence type="ECO:0008006" key="3">
    <source>
        <dbReference type="Google" id="ProtNLM"/>
    </source>
</evidence>